<name>A0A2M7S5L3_9BACT</name>
<dbReference type="AlphaFoldDB" id="A0A2M7S5L3"/>
<evidence type="ECO:0000313" key="1">
    <source>
        <dbReference type="EMBL" id="PIZ14668.1"/>
    </source>
</evidence>
<sequence length="266" mass="29914">MENVKLGNLEVSRFILGANPFCGFSHHSIEKDWEMRKYFTVDRIKQLLRQAESLGVNSLIARVDFHIMRMLLEYYGEGGKIQWIAQVCSDVAGNIKSGIEAAINYGAKACFIHGGHMDYMVSQSKADIVGPVLQIAKDKGIPVGVAGHNPEVFKWASENLKLDFYMCSHYDPIPREDNPQHRFGAKEEFKEEQRQAMAKVIKGLPAPVIHYKILAGGRNDPREAYEFTAGIMRPGDAVCVGIYPPDKPDMMKENIELLESSLKKQL</sequence>
<reference evidence="2" key="1">
    <citation type="submission" date="2017-09" db="EMBL/GenBank/DDBJ databases">
        <title>Depth-based differentiation of microbial function through sediment-hosted aquifers and enrichment of novel symbionts in the deep terrestrial subsurface.</title>
        <authorList>
            <person name="Probst A.J."/>
            <person name="Ladd B."/>
            <person name="Jarett J.K."/>
            <person name="Geller-Mcgrath D.E."/>
            <person name="Sieber C.M.K."/>
            <person name="Emerson J.B."/>
            <person name="Anantharaman K."/>
            <person name="Thomas B.C."/>
            <person name="Malmstrom R."/>
            <person name="Stieglmeier M."/>
            <person name="Klingl A."/>
            <person name="Woyke T."/>
            <person name="Ryan C.M."/>
            <person name="Banfield J.F."/>
        </authorList>
    </citation>
    <scope>NUCLEOTIDE SEQUENCE [LARGE SCALE GENOMIC DNA]</scope>
</reference>
<dbReference type="EMBL" id="PFMR01000319">
    <property type="protein sequence ID" value="PIZ14668.1"/>
    <property type="molecule type" value="Genomic_DNA"/>
</dbReference>
<accession>A0A2M7S5L3</accession>
<gene>
    <name evidence="1" type="ORF">COY52_11560</name>
</gene>
<comment type="caution">
    <text evidence="1">The sequence shown here is derived from an EMBL/GenBank/DDBJ whole genome shotgun (WGS) entry which is preliminary data.</text>
</comment>
<dbReference type="Proteomes" id="UP000229307">
    <property type="component" value="Unassembled WGS sequence"/>
</dbReference>
<protein>
    <submittedName>
        <fullName evidence="1">Uncharacterized protein</fullName>
    </submittedName>
</protein>
<organism evidence="1 2">
    <name type="scientific">Candidatus Desantisbacteria bacterium CG_4_10_14_0_8_um_filter_48_22</name>
    <dbReference type="NCBI Taxonomy" id="1974543"/>
    <lineage>
        <taxon>Bacteria</taxon>
        <taxon>Candidatus Desantisiibacteriota</taxon>
    </lineage>
</organism>
<evidence type="ECO:0000313" key="2">
    <source>
        <dbReference type="Proteomes" id="UP000229307"/>
    </source>
</evidence>
<proteinExistence type="predicted"/>